<feature type="transmembrane region" description="Helical" evidence="6">
    <location>
        <begin position="48"/>
        <end position="70"/>
    </location>
</feature>
<organism evidence="8 9">
    <name type="scientific">Actinomyces graevenitzii</name>
    <dbReference type="NCBI Taxonomy" id="55565"/>
    <lineage>
        <taxon>Bacteria</taxon>
        <taxon>Bacillati</taxon>
        <taxon>Actinomycetota</taxon>
        <taxon>Actinomycetes</taxon>
        <taxon>Actinomycetales</taxon>
        <taxon>Actinomycetaceae</taxon>
        <taxon>Actinomyces</taxon>
    </lineage>
</organism>
<evidence type="ECO:0000256" key="4">
    <source>
        <dbReference type="ARBA" id="ARBA00023136"/>
    </source>
</evidence>
<comment type="subcellular location">
    <subcellularLocation>
        <location evidence="1">Membrane</location>
        <topology evidence="1">Multi-pass membrane protein</topology>
    </subcellularLocation>
</comment>
<dbReference type="AlphaFoldDB" id="A0A9E7D6L5"/>
<evidence type="ECO:0000256" key="5">
    <source>
        <dbReference type="ARBA" id="ARBA00023251"/>
    </source>
</evidence>
<feature type="transmembrane region" description="Helical" evidence="6">
    <location>
        <begin position="130"/>
        <end position="148"/>
    </location>
</feature>
<evidence type="ECO:0000256" key="2">
    <source>
        <dbReference type="ARBA" id="ARBA00022692"/>
    </source>
</evidence>
<feature type="transmembrane region" description="Helical" evidence="6">
    <location>
        <begin position="21"/>
        <end position="42"/>
    </location>
</feature>
<keyword evidence="5" id="KW-0046">Antibiotic resistance</keyword>
<evidence type="ECO:0000313" key="8">
    <source>
        <dbReference type="EMBL" id="UQF79593.1"/>
    </source>
</evidence>
<reference evidence="8" key="1">
    <citation type="submission" date="2022-05" db="EMBL/GenBank/DDBJ databases">
        <title>Using nanopore sequencing to obtain complete genomes from saliva samples.</title>
        <authorList>
            <person name="Baker J.L."/>
        </authorList>
    </citation>
    <scope>NUCLEOTIDE SEQUENCE</scope>
    <source>
        <strain evidence="8">JCVI-JB-Ag32</strain>
    </source>
</reference>
<dbReference type="KEGG" id="agh:M3I41_08475"/>
<feature type="transmembrane region" description="Helical" evidence="6">
    <location>
        <begin position="160"/>
        <end position="180"/>
    </location>
</feature>
<accession>A0A9E7D6L5</accession>
<feature type="transmembrane region" description="Helical" evidence="6">
    <location>
        <begin position="91"/>
        <end position="118"/>
    </location>
</feature>
<dbReference type="GO" id="GO:0043190">
    <property type="term" value="C:ATP-binding cassette (ABC) transporter complex"/>
    <property type="evidence" value="ECO:0007669"/>
    <property type="project" value="InterPro"/>
</dbReference>
<dbReference type="Proteomes" id="UP000830236">
    <property type="component" value="Chromosome"/>
</dbReference>
<dbReference type="InterPro" id="IPR051784">
    <property type="entry name" value="Nod_factor_ABC_transporter"/>
</dbReference>
<evidence type="ECO:0000256" key="1">
    <source>
        <dbReference type="ARBA" id="ARBA00004141"/>
    </source>
</evidence>
<gene>
    <name evidence="8" type="ORF">M3I41_08475</name>
</gene>
<name>A0A9E7D6L5_9ACTO</name>
<keyword evidence="2 6" id="KW-0812">Transmembrane</keyword>
<dbReference type="PIRSF" id="PIRSF006648">
    <property type="entry name" value="DrrB"/>
    <property type="match status" value="1"/>
</dbReference>
<evidence type="ECO:0000313" key="9">
    <source>
        <dbReference type="Proteomes" id="UP000830236"/>
    </source>
</evidence>
<dbReference type="Pfam" id="PF01061">
    <property type="entry name" value="ABC2_membrane"/>
    <property type="match status" value="1"/>
</dbReference>
<protein>
    <submittedName>
        <fullName evidence="8">ABC transporter permease</fullName>
    </submittedName>
</protein>
<feature type="transmembrane region" description="Helical" evidence="6">
    <location>
        <begin position="217"/>
        <end position="238"/>
    </location>
</feature>
<evidence type="ECO:0000256" key="3">
    <source>
        <dbReference type="ARBA" id="ARBA00022989"/>
    </source>
</evidence>
<evidence type="ECO:0000259" key="7">
    <source>
        <dbReference type="Pfam" id="PF01061"/>
    </source>
</evidence>
<dbReference type="InterPro" id="IPR000412">
    <property type="entry name" value="ABC_2_transport"/>
</dbReference>
<dbReference type="EMBL" id="CP097095">
    <property type="protein sequence ID" value="UQF79593.1"/>
    <property type="molecule type" value="Genomic_DNA"/>
</dbReference>
<dbReference type="GO" id="GO:0140359">
    <property type="term" value="F:ABC-type transporter activity"/>
    <property type="evidence" value="ECO:0007669"/>
    <property type="project" value="InterPro"/>
</dbReference>
<feature type="domain" description="ABC-2 type transporter transmembrane" evidence="7">
    <location>
        <begin position="6"/>
        <end position="208"/>
    </location>
</feature>
<evidence type="ECO:0000256" key="6">
    <source>
        <dbReference type="SAM" id="Phobius"/>
    </source>
</evidence>
<dbReference type="InterPro" id="IPR013525">
    <property type="entry name" value="ABC2_TM"/>
</dbReference>
<proteinExistence type="predicted"/>
<keyword evidence="3 6" id="KW-1133">Transmembrane helix</keyword>
<dbReference type="PANTHER" id="PTHR43229">
    <property type="entry name" value="NODULATION PROTEIN J"/>
    <property type="match status" value="1"/>
</dbReference>
<dbReference type="PANTHER" id="PTHR43229:SF6">
    <property type="entry name" value="ABC-TYPE MULTIDRUG TRANSPORT SYSTEM, PERMEASE COMPONENT"/>
    <property type="match status" value="1"/>
</dbReference>
<sequence>MISATAYRYYQTLRRNPTDTFSMLARPLLSTALFAIFAATYLAPSYGVAFMIISVAVVNVFTNAIQGASYEAREEIQGLRLDVVRLSPGGFPAFVNAHALIQTFLAAMQSLVIIFISMPFVSYTPIGQPMYLLAGVGLLLGTSFLAAMLGTQVTIRRNNFLAVSFTSVLLITFAGAFYPIEAFPSWAATIARCNPVTYLVDLIRVSLFNSKPLLASSWEICICVAFLAVLSLGAIAFSRQPFGTSAEKQR</sequence>
<dbReference type="GO" id="GO:0046677">
    <property type="term" value="P:response to antibiotic"/>
    <property type="evidence" value="ECO:0007669"/>
    <property type="project" value="UniProtKB-KW"/>
</dbReference>
<keyword evidence="4 6" id="KW-0472">Membrane</keyword>